<dbReference type="SMART" id="SM00248">
    <property type="entry name" value="ANK"/>
    <property type="match status" value="3"/>
</dbReference>
<name>A0ABS2Z0B4_POLSE</name>
<dbReference type="Gene3D" id="1.25.40.20">
    <property type="entry name" value="Ankyrin repeat-containing domain"/>
    <property type="match status" value="1"/>
</dbReference>
<feature type="compositionally biased region" description="Basic and acidic residues" evidence="3">
    <location>
        <begin position="802"/>
        <end position="825"/>
    </location>
</feature>
<feature type="compositionally biased region" description="Basic and acidic residues" evidence="3">
    <location>
        <begin position="1294"/>
        <end position="1326"/>
    </location>
</feature>
<dbReference type="PANTHER" id="PTHR24117">
    <property type="entry name" value="AGAP007537-PB"/>
    <property type="match status" value="1"/>
</dbReference>
<evidence type="ECO:0000256" key="3">
    <source>
        <dbReference type="SAM" id="MobiDB-lite"/>
    </source>
</evidence>
<gene>
    <name evidence="6" type="primary">Bcor</name>
    <name evidence="6" type="ORF">GTO92_0008327</name>
</gene>
<feature type="compositionally biased region" description="Polar residues" evidence="3">
    <location>
        <begin position="661"/>
        <end position="675"/>
    </location>
</feature>
<feature type="non-terminal residue" evidence="6">
    <location>
        <position position="1793"/>
    </location>
</feature>
<evidence type="ECO:0000259" key="5">
    <source>
        <dbReference type="Pfam" id="PF16553"/>
    </source>
</evidence>
<feature type="compositionally biased region" description="Pro residues" evidence="3">
    <location>
        <begin position="1336"/>
        <end position="1347"/>
    </location>
</feature>
<feature type="compositionally biased region" description="Basic and acidic residues" evidence="3">
    <location>
        <begin position="870"/>
        <end position="904"/>
    </location>
</feature>
<comment type="caution">
    <text evidence="6">The sequence shown here is derived from an EMBL/GenBank/DDBJ whole genome shotgun (WGS) entry which is preliminary data.</text>
</comment>
<dbReference type="EMBL" id="JAAWVN010014467">
    <property type="protein sequence ID" value="MBN3291885.1"/>
    <property type="molecule type" value="Genomic_DNA"/>
</dbReference>
<feature type="domain" description="BCL-6 corepressor PCGF1 binding" evidence="5">
    <location>
        <begin position="1671"/>
        <end position="1783"/>
    </location>
</feature>
<feature type="region of interest" description="Disordered" evidence="3">
    <location>
        <begin position="847"/>
        <end position="930"/>
    </location>
</feature>
<keyword evidence="7" id="KW-1185">Reference proteome</keyword>
<dbReference type="InterPro" id="IPR047144">
    <property type="entry name" value="BCOR-like"/>
</dbReference>
<feature type="compositionally biased region" description="Basic and acidic residues" evidence="3">
    <location>
        <begin position="847"/>
        <end position="862"/>
    </location>
</feature>
<dbReference type="Pfam" id="PF15808">
    <property type="entry name" value="BCOR"/>
    <property type="match status" value="1"/>
</dbReference>
<dbReference type="SUPFAM" id="SSF48403">
    <property type="entry name" value="Ankyrin repeat"/>
    <property type="match status" value="1"/>
</dbReference>
<feature type="non-terminal residue" evidence="6">
    <location>
        <position position="1"/>
    </location>
</feature>
<feature type="compositionally biased region" description="Basic and acidic residues" evidence="3">
    <location>
        <begin position="679"/>
        <end position="688"/>
    </location>
</feature>
<dbReference type="Pfam" id="PF12796">
    <property type="entry name" value="Ank_2"/>
    <property type="match status" value="1"/>
</dbReference>
<dbReference type="InterPro" id="IPR038227">
    <property type="entry name" value="PUFD_som_sf"/>
</dbReference>
<dbReference type="InterPro" id="IPR036770">
    <property type="entry name" value="Ankyrin_rpt-contain_sf"/>
</dbReference>
<dbReference type="InterPro" id="IPR032365">
    <property type="entry name" value="PUFD"/>
</dbReference>
<feature type="compositionally biased region" description="Polar residues" evidence="3">
    <location>
        <begin position="522"/>
        <end position="539"/>
    </location>
</feature>
<dbReference type="InterPro" id="IPR031628">
    <property type="entry name" value="BCOR"/>
</dbReference>
<keyword evidence="2" id="KW-0040">ANK repeat</keyword>
<feature type="repeat" description="ANK" evidence="2">
    <location>
        <begin position="1535"/>
        <end position="1567"/>
    </location>
</feature>
<feature type="compositionally biased region" description="Pro residues" evidence="3">
    <location>
        <begin position="1457"/>
        <end position="1490"/>
    </location>
</feature>
<feature type="compositionally biased region" description="Low complexity" evidence="3">
    <location>
        <begin position="555"/>
        <end position="566"/>
    </location>
</feature>
<evidence type="ECO:0000259" key="4">
    <source>
        <dbReference type="Pfam" id="PF15808"/>
    </source>
</evidence>
<protein>
    <submittedName>
        <fullName evidence="6">BCOR protein</fullName>
    </submittedName>
</protein>
<evidence type="ECO:0000313" key="6">
    <source>
        <dbReference type="EMBL" id="MBN3291885.1"/>
    </source>
</evidence>
<feature type="region of interest" description="Disordered" evidence="3">
    <location>
        <begin position="1264"/>
        <end position="1490"/>
    </location>
</feature>
<feature type="compositionally biased region" description="Basic and acidic residues" evidence="3">
    <location>
        <begin position="492"/>
        <end position="508"/>
    </location>
</feature>
<evidence type="ECO:0000256" key="2">
    <source>
        <dbReference type="PROSITE-ProRule" id="PRU00023"/>
    </source>
</evidence>
<feature type="region of interest" description="Disordered" evidence="3">
    <location>
        <begin position="1168"/>
        <end position="1196"/>
    </location>
</feature>
<sequence>MAVDPRQQGGNIAMGRELAAASCRSCQRTEDFTSEEIAVMLSATPLYGTVHSWMNNERVRMCGISDDRKIPTTDGESQKNRLELREDAHLIPSVVDANAVRRMNTLAALSMDRSSLMREGLRIQSGMVYPGIQPLSTAEDKGRDESSIPLGYVGDRISELCYKPPSVPPESSLDNTKPPNGFGGLYKSSPPGLQKPVIVPNGGGDGLVLDRRVASEKPSELGLNGTTGSYLRLPWVSPYIETGVYPFLDSANKYALNMYKASFLSQHSHYLPQPLAYSPVCAGSGGAAGSERFLYLPPYPPAPIPSSLASPIRIPTATTAPTLSPLVHCQEKGLTGIGPRMHHEPSAFGHHQQPLHQQPHSERQHSSKQSRTPSSKGTTSSSSSLPVDSNVLLMPAPCAAPHIHQPSVPPPPPTLGDSASDFQKPLPRGPAASSPSLSLPFPYISTLVSENPSPARPSHKPKNRDASTAEPRSNGQERKSNKSPSVGVIEKNQQEQKTPTKDPADKPLDLSAKIVGYGGTPNGYSIKSESSAKVEQSLATRYGLSPRELLGDTLSPSSVVSGGSSSAPDKPEMISSLHSSWVVPGPSPPLSEGTHTKSPVVLKNKTLERVMPQQRSSSCPRIGESNCSPTVNPAPSVVSGLGRPASASPSPNAGAPEKVCSVSNNCNQAPSVKQNKTSKRSESQESSHRPTKQPPQQHLENGLAPSSLFLPQSEPFLPPALAYANRFLHYPVPETLPLTHLGKGPVYPHPIMLGSSNLFQARFPPKQGLPYGLPSSREFLTYQDTQEMVHPLMSPHLTLDAKPSERLERRSRSQDRSRHNEEPAPKNRPPVDTFELLLRPENEPHIDKAHSQDAKMSQEKTKSVPSSLGQDDRERESQMAKHKSPQEKKIEIPKPSSAERKESELVGYKNSSLMLPGPEKPGVISSPSKYQEQSCTTPLQCKETFIPQQPNQAQECVAQNVMINDYSEDQTSQCARTSGERGSEDRKLRQHQDIDKESLDDGDGHDDDPSFSRPRKSKLAKRIANSAGYVGDRFKCVTTELYADSSKLSREQRALQRAMIRFSELELKEKEVLGTAVRDSVDIQQTEERWREQKVKMLKLSKTEDNGIQDKIGEDALLVSGDQETVGFVCPTREANLQEQLACTPTERQQNQLREDVSLCVPPALARKRKHSKERLQQDEESSCDTAPEETREGGDVFKGKKKRILADIWPERELTTHSSDHLLEESRCNEVKNLKVCIELAGLHPHKQRHLQNLRDLPSERLATSQANTTPSPSPTSHSRKHQAKPCLSDVTENEREVKRDLVEERPTRKRPEGKDSRSWSEENLCRSNIEQDVSPPPPSSMPMPMPLRAEKKSAYPTAQSHDKRQRLKEVRKEGETPRLRKYIDLEKPKGKRQCKTKHICLREHRRASLTGDESTDVENSEDKITPKRSSRKRSASVSDSPPSKPCSPKPSENLPEPPSPITPAPSLPTFPPVGNPPVETPTSRPMPPEARRLIVNKNAGETLLQRAARLGYEEVVLYCLENKVCDVNHRDNAGYCALHEACARGWLTIAQHLLEYGADVNCSAQDGTRPLHDAVENDHLDIVRLLLSYGADPTLATYSGRSILKMTHSELMEKFLTEYFADLQGRSDDDPGLYWDFYGSCVCEPSDDASAFDILADPPGPSDDEDNLKDVFEFEFSDRPLLPCYNIQVSLSQGPRNWLLLSDVLKRLKMTPRAFRSSFSHIEVATISEAEFYKQASLSQLFSCTEDLEPFVPDSKELLDLVEFSSELSGLLGSTLECLDNKWECMRVKRS</sequence>
<feature type="region of interest" description="Disordered" evidence="3">
    <location>
        <begin position="333"/>
        <end position="707"/>
    </location>
</feature>
<dbReference type="PROSITE" id="PS50297">
    <property type="entry name" value="ANK_REP_REGION"/>
    <property type="match status" value="2"/>
</dbReference>
<feature type="region of interest" description="Disordered" evidence="3">
    <location>
        <begin position="968"/>
        <end position="1019"/>
    </location>
</feature>
<feature type="compositionally biased region" description="Polar residues" evidence="3">
    <location>
        <begin position="613"/>
        <end position="633"/>
    </location>
</feature>
<feature type="compositionally biased region" description="Low complexity" evidence="3">
    <location>
        <begin position="370"/>
        <end position="384"/>
    </location>
</feature>
<feature type="compositionally biased region" description="Low complexity" evidence="3">
    <location>
        <begin position="425"/>
        <end position="442"/>
    </location>
</feature>
<reference evidence="6" key="1">
    <citation type="journal article" date="2021" name="Cell">
        <title>Tracing the genetic footprints of vertebrate landing in non-teleost ray-finned fishes.</title>
        <authorList>
            <person name="Bi X."/>
            <person name="Wang K."/>
            <person name="Yang L."/>
            <person name="Pan H."/>
            <person name="Jiang H."/>
            <person name="Wei Q."/>
            <person name="Fang M."/>
            <person name="Yu H."/>
            <person name="Zhu C."/>
            <person name="Cai Y."/>
            <person name="He Y."/>
            <person name="Gan X."/>
            <person name="Zeng H."/>
            <person name="Yu D."/>
            <person name="Zhu Y."/>
            <person name="Jiang H."/>
            <person name="Qiu Q."/>
            <person name="Yang H."/>
            <person name="Zhang Y.E."/>
            <person name="Wang W."/>
            <person name="Zhu M."/>
            <person name="He S."/>
            <person name="Zhang G."/>
        </authorList>
    </citation>
    <scope>NUCLEOTIDE SEQUENCE</scope>
    <source>
        <strain evidence="6">Bchr_001</strain>
    </source>
</reference>
<dbReference type="InterPro" id="IPR002110">
    <property type="entry name" value="Ankyrin_rpt"/>
</dbReference>
<evidence type="ECO:0000313" key="7">
    <source>
        <dbReference type="Proteomes" id="UP001166052"/>
    </source>
</evidence>
<dbReference type="PROSITE" id="PS50088">
    <property type="entry name" value="ANK_REPEAT"/>
    <property type="match status" value="2"/>
</dbReference>
<comment type="similarity">
    <text evidence="1">Belongs to the BCOR family.</text>
</comment>
<proteinExistence type="inferred from homology"/>
<dbReference type="PANTHER" id="PTHR24117:SF8">
    <property type="entry name" value="BCL-6 COREPRESSOR"/>
    <property type="match status" value="1"/>
</dbReference>
<feature type="repeat" description="ANK" evidence="2">
    <location>
        <begin position="1568"/>
        <end position="1600"/>
    </location>
</feature>
<feature type="region of interest" description="Disordered" evidence="3">
    <location>
        <begin position="165"/>
        <end position="189"/>
    </location>
</feature>
<feature type="compositionally biased region" description="Basic and acidic residues" evidence="3">
    <location>
        <begin position="978"/>
        <end position="999"/>
    </location>
</feature>
<evidence type="ECO:0000256" key="1">
    <source>
        <dbReference type="ARBA" id="ARBA00034703"/>
    </source>
</evidence>
<feature type="region of interest" description="Disordered" evidence="3">
    <location>
        <begin position="795"/>
        <end position="832"/>
    </location>
</feature>
<organism evidence="6 7">
    <name type="scientific">Polypterus senegalus</name>
    <name type="common">Senegal bichir</name>
    <dbReference type="NCBI Taxonomy" id="55291"/>
    <lineage>
        <taxon>Eukaryota</taxon>
        <taxon>Metazoa</taxon>
        <taxon>Chordata</taxon>
        <taxon>Craniata</taxon>
        <taxon>Vertebrata</taxon>
        <taxon>Euteleostomi</taxon>
        <taxon>Actinopterygii</taxon>
        <taxon>Polypteriformes</taxon>
        <taxon>Polypteridae</taxon>
        <taxon>Polypterus</taxon>
    </lineage>
</organism>
<dbReference type="Gene3D" id="3.10.260.40">
    <property type="entry name" value="BCL-6 corepressor, PCGF1 binding domain"/>
    <property type="match status" value="1"/>
</dbReference>
<feature type="compositionally biased region" description="Basic and acidic residues" evidence="3">
    <location>
        <begin position="1369"/>
        <end position="1390"/>
    </location>
</feature>
<feature type="compositionally biased region" description="Low complexity" evidence="3">
    <location>
        <begin position="644"/>
        <end position="656"/>
    </location>
</feature>
<dbReference type="Proteomes" id="UP001166052">
    <property type="component" value="Unassembled WGS sequence"/>
</dbReference>
<feature type="domain" description="BCL-6 corepressor non-ankyrin-repeat" evidence="4">
    <location>
        <begin position="1243"/>
        <end position="1446"/>
    </location>
</feature>
<dbReference type="Pfam" id="PF16553">
    <property type="entry name" value="PUFD"/>
    <property type="match status" value="1"/>
</dbReference>
<accession>A0ABS2Z0B4</accession>
<feature type="compositionally biased region" description="Basic residues" evidence="3">
    <location>
        <begin position="1391"/>
        <end position="1409"/>
    </location>
</feature>